<evidence type="ECO:0000259" key="1">
    <source>
        <dbReference type="PROSITE" id="PS50925"/>
    </source>
</evidence>
<evidence type="ECO:0000313" key="3">
    <source>
        <dbReference type="Proteomes" id="UP000487117"/>
    </source>
</evidence>
<dbReference type="AlphaFoldDB" id="A0A7V8FI65"/>
<evidence type="ECO:0000313" key="2">
    <source>
        <dbReference type="EMBL" id="KAF1016310.1"/>
    </source>
</evidence>
<name>A0A7V8FI65_STEMA</name>
<dbReference type="Gene3D" id="3.30.70.100">
    <property type="match status" value="1"/>
</dbReference>
<gene>
    <name evidence="2" type="ORF">GAK31_01800</name>
</gene>
<dbReference type="Proteomes" id="UP000487117">
    <property type="component" value="Unassembled WGS sequence"/>
</dbReference>
<reference evidence="3" key="1">
    <citation type="journal article" date="2020" name="MBio">
        <title>Horizontal gene transfer to a defensive symbiont with a reduced genome amongst a multipartite beetle microbiome.</title>
        <authorList>
            <person name="Waterworth S.C."/>
            <person name="Florez L.V."/>
            <person name="Rees E.R."/>
            <person name="Hertweck C."/>
            <person name="Kaltenpoth M."/>
            <person name="Kwan J.C."/>
        </authorList>
    </citation>
    <scope>NUCLEOTIDE SEQUENCE [LARGE SCALE GENOMIC DNA]</scope>
</reference>
<organism evidence="2 3">
    <name type="scientific">Stenotrophomonas maltophilia</name>
    <name type="common">Pseudomonas maltophilia</name>
    <name type="synonym">Xanthomonas maltophilia</name>
    <dbReference type="NCBI Taxonomy" id="40324"/>
    <lineage>
        <taxon>Bacteria</taxon>
        <taxon>Pseudomonadati</taxon>
        <taxon>Pseudomonadota</taxon>
        <taxon>Gammaproteobacteria</taxon>
        <taxon>Lysobacterales</taxon>
        <taxon>Lysobacteraceae</taxon>
        <taxon>Stenotrophomonas</taxon>
        <taxon>Stenotrophomonas maltophilia group</taxon>
    </lineage>
</organism>
<feature type="domain" description="BLUF" evidence="1">
    <location>
        <begin position="1"/>
        <end position="61"/>
    </location>
</feature>
<dbReference type="Pfam" id="PF04940">
    <property type="entry name" value="BLUF"/>
    <property type="match status" value="1"/>
</dbReference>
<dbReference type="SUPFAM" id="SSF54975">
    <property type="entry name" value="Acylphosphatase/BLUF domain-like"/>
    <property type="match status" value="1"/>
</dbReference>
<dbReference type="SMART" id="SM01034">
    <property type="entry name" value="BLUF"/>
    <property type="match status" value="1"/>
</dbReference>
<dbReference type="EMBL" id="WNDS01000002">
    <property type="protein sequence ID" value="KAF1016310.1"/>
    <property type="molecule type" value="Genomic_DNA"/>
</dbReference>
<accession>A0A7V8FI65</accession>
<dbReference type="GO" id="GO:0009882">
    <property type="term" value="F:blue light photoreceptor activity"/>
    <property type="evidence" value="ECO:0007669"/>
    <property type="project" value="InterPro"/>
</dbReference>
<proteinExistence type="predicted"/>
<dbReference type="GO" id="GO:0071949">
    <property type="term" value="F:FAD binding"/>
    <property type="evidence" value="ECO:0007669"/>
    <property type="project" value="InterPro"/>
</dbReference>
<comment type="caution">
    <text evidence="2">The sequence shown here is derived from an EMBL/GenBank/DDBJ whole genome shotgun (WGS) entry which is preliminary data.</text>
</comment>
<protein>
    <recommendedName>
        <fullName evidence="1">BLUF domain-containing protein</fullName>
    </recommendedName>
</protein>
<dbReference type="InterPro" id="IPR036046">
    <property type="entry name" value="Acylphosphatase-like_dom_sf"/>
</dbReference>
<sequence length="115" mass="12502">MAGVTGVLMFDGRRFLQYLEGPEDGIASVYPRIANARTHAGVHVLQQGAVERRMFPRWTMGARQIDAEVLSQIIDAPWSGFHGPPAPESEGFMRLLQAWTGADGELEPPALALGS</sequence>
<dbReference type="InterPro" id="IPR007024">
    <property type="entry name" value="BLUF_domain"/>
</dbReference>
<dbReference type="PROSITE" id="PS50925">
    <property type="entry name" value="BLUF"/>
    <property type="match status" value="1"/>
</dbReference>